<evidence type="ECO:0000313" key="2">
    <source>
        <dbReference type="Proteomes" id="UP000265703"/>
    </source>
</evidence>
<dbReference type="OrthoDB" id="10671143at2759"/>
<evidence type="ECO:0000313" key="1">
    <source>
        <dbReference type="EMBL" id="RIA79761.1"/>
    </source>
</evidence>
<organism evidence="1 2">
    <name type="scientific">Glomus cerebriforme</name>
    <dbReference type="NCBI Taxonomy" id="658196"/>
    <lineage>
        <taxon>Eukaryota</taxon>
        <taxon>Fungi</taxon>
        <taxon>Fungi incertae sedis</taxon>
        <taxon>Mucoromycota</taxon>
        <taxon>Glomeromycotina</taxon>
        <taxon>Glomeromycetes</taxon>
        <taxon>Glomerales</taxon>
        <taxon>Glomeraceae</taxon>
        <taxon>Glomus</taxon>
    </lineage>
</organism>
<accession>A0A397SAL8</accession>
<keyword evidence="2" id="KW-1185">Reference proteome</keyword>
<dbReference type="Proteomes" id="UP000265703">
    <property type="component" value="Unassembled WGS sequence"/>
</dbReference>
<protein>
    <submittedName>
        <fullName evidence="1">Uncharacterized protein</fullName>
    </submittedName>
</protein>
<dbReference type="AlphaFoldDB" id="A0A397SAL8"/>
<reference evidence="1 2" key="1">
    <citation type="submission" date="2018-06" db="EMBL/GenBank/DDBJ databases">
        <title>Comparative genomics reveals the genomic features of Rhizophagus irregularis, R. cerebriforme, R. diaphanum and Gigaspora rosea, and their symbiotic lifestyle signature.</title>
        <authorList>
            <person name="Morin E."/>
            <person name="San Clemente H."/>
            <person name="Chen E.C.H."/>
            <person name="De La Providencia I."/>
            <person name="Hainaut M."/>
            <person name="Kuo A."/>
            <person name="Kohler A."/>
            <person name="Murat C."/>
            <person name="Tang N."/>
            <person name="Roy S."/>
            <person name="Loubradou J."/>
            <person name="Henrissat B."/>
            <person name="Grigoriev I.V."/>
            <person name="Corradi N."/>
            <person name="Roux C."/>
            <person name="Martin F.M."/>
        </authorList>
    </citation>
    <scope>NUCLEOTIDE SEQUENCE [LARGE SCALE GENOMIC DNA]</scope>
    <source>
        <strain evidence="1 2">DAOM 227022</strain>
    </source>
</reference>
<proteinExistence type="predicted"/>
<gene>
    <name evidence="1" type="ORF">C1645_839976</name>
</gene>
<comment type="caution">
    <text evidence="1">The sequence shown here is derived from an EMBL/GenBank/DDBJ whole genome shotgun (WGS) entry which is preliminary data.</text>
</comment>
<dbReference type="EMBL" id="QKYT01001156">
    <property type="protein sequence ID" value="RIA79761.1"/>
    <property type="molecule type" value="Genomic_DNA"/>
</dbReference>
<sequence length="90" mass="10918">MKRRNNDIYNSQCSQSKDIKINKTKWKNCIIDIITKRSNNIEGNYIFHEIIKEIFNKQLYEMEVNSEIKKNMEILIINIARNAREKIWNK</sequence>
<name>A0A397SAL8_9GLOM</name>